<reference evidence="1 2" key="1">
    <citation type="submission" date="2017-09" db="EMBL/GenBank/DDBJ databases">
        <title>Comparative genomics of rhizobia isolated from Phaseolus vulgaris in China.</title>
        <authorList>
            <person name="Tong W."/>
        </authorList>
    </citation>
    <scope>NUCLEOTIDE SEQUENCE [LARGE SCALE GENOMIC DNA]</scope>
    <source>
        <strain evidence="1 2">L101</strain>
    </source>
</reference>
<dbReference type="InterPro" id="IPR027417">
    <property type="entry name" value="P-loop_NTPase"/>
</dbReference>
<proteinExistence type="predicted"/>
<dbReference type="SUPFAM" id="SSF52540">
    <property type="entry name" value="P-loop containing nucleoside triphosphate hydrolases"/>
    <property type="match status" value="1"/>
</dbReference>
<dbReference type="AlphaFoldDB" id="A0A2A5KK89"/>
<dbReference type="InterPro" id="IPR038461">
    <property type="entry name" value="Schlafen_AlbA_2_dom_sf"/>
</dbReference>
<dbReference type="RefSeq" id="WP_096764848.1">
    <property type="nucleotide sequence ID" value="NZ_NXDM01000042.1"/>
</dbReference>
<organism evidence="1 2">
    <name type="scientific">Rhizobium sophoriradicis</name>
    <dbReference type="NCBI Taxonomy" id="1535245"/>
    <lineage>
        <taxon>Bacteria</taxon>
        <taxon>Pseudomonadati</taxon>
        <taxon>Pseudomonadota</taxon>
        <taxon>Alphaproteobacteria</taxon>
        <taxon>Hyphomicrobiales</taxon>
        <taxon>Rhizobiaceae</taxon>
        <taxon>Rhizobium/Agrobacterium group</taxon>
        <taxon>Rhizobium</taxon>
    </lineage>
</organism>
<evidence type="ECO:0000313" key="2">
    <source>
        <dbReference type="Proteomes" id="UP000218807"/>
    </source>
</evidence>
<keyword evidence="2" id="KW-1185">Reference proteome</keyword>
<dbReference type="EMBL" id="NXDM01000042">
    <property type="protein sequence ID" value="PCK77484.1"/>
    <property type="molecule type" value="Genomic_DNA"/>
</dbReference>
<dbReference type="Proteomes" id="UP000218807">
    <property type="component" value="Unassembled WGS sequence"/>
</dbReference>
<dbReference type="Gene3D" id="3.40.50.300">
    <property type="entry name" value="P-loop containing nucleotide triphosphate hydrolases"/>
    <property type="match status" value="1"/>
</dbReference>
<name>A0A2A5KK89_9HYPH</name>
<protein>
    <submittedName>
        <fullName evidence="1">Uncharacterized protein</fullName>
    </submittedName>
</protein>
<evidence type="ECO:0000313" key="1">
    <source>
        <dbReference type="EMBL" id="PCK77484.1"/>
    </source>
</evidence>
<sequence length="837" mass="95088">MRDELRGIISSINERQLPANFSDLFASIWRDDEARFHSQESYVLDYKETIPSNFTEPYGAGFIRLALGFHNSFGGVIVVGVKDRSLTVEGVAIPFDVESFNRALTDFAAINVECLSKVYRVPGEADKHVAVILVPKRTLAIPARLKRDVAKYRSGSLWVRDRHEVLHAEPRHLALLYSTRTQFPSDGDEESRFPVHRSFPPSPATMKEFINRGDLLATLWNWFVAGENPRLYLHGPGGSGKSTLGFEFARILAEHGHDVRSGAGDRLDYVIFISGKETELNPLSGKEQSFALRQFSTAREEFVQIIYHSGMMALNDAWEATDPEIMATLDELFREFSGLIVIDDIDSLSRRKLETGEESLLIKAVLAKKRTRILYTLRYPPQHALTSSVSVPGLDEESEFFDFLDVCCKQFGVPHPQAEITHQIATETNLLPLLIETVIGLRRFCSNYSEALSLFREKGGDDARRYLYQREYDRLDRQGKSRHVLGALYLIEKPISFAVLASLFQFTPEQIRDALSECASVFLSTTEDEQGETVYQLTPPCVPFIRLASEQLPHFEMIRAKVRYFNGTGSGYTPEVAAVLSNLQVMIREKRYDDMRKLGESFSINDVVLANPRVLALLGQANAELGPDYKEKARAYFRQAEGIGYHDIFMMRRWYNMEFTYNLPEAERICGKMIDASSNNPRALSEFWSKRGQCHFARATSLATSSREKALLSLRDSIVNYFEGWWIAATARIDASEGSYWAERPLHRLILWMGQDVEHIFLLIEELAQKRHDITPGAAQLLVRYIRQVPAPGNVRKKIKGLSSRVSQSLVKTLRDLERYPGFASVYDELVEIQSLL</sequence>
<comment type="caution">
    <text evidence="1">The sequence shown here is derived from an EMBL/GenBank/DDBJ whole genome shotgun (WGS) entry which is preliminary data.</text>
</comment>
<gene>
    <name evidence="1" type="ORF">CPT34_29665</name>
</gene>
<accession>A0A2A5KK89</accession>
<dbReference type="Gene3D" id="3.30.950.30">
    <property type="entry name" value="Schlafen, AAA domain"/>
    <property type="match status" value="1"/>
</dbReference>